<comment type="caution">
    <text evidence="1">The sequence shown here is derived from an EMBL/GenBank/DDBJ whole genome shotgun (WGS) entry which is preliminary data.</text>
</comment>
<accession>A0A7J7HIL7</accession>
<dbReference type="PANTHER" id="PTHR24128">
    <property type="entry name" value="HOMEOBOX PROTEIN WARIAI"/>
    <property type="match status" value="1"/>
</dbReference>
<reference evidence="2" key="1">
    <citation type="journal article" date="2020" name="Nat. Commun.">
        <title>Genome assembly of wild tea tree DASZ reveals pedigree and selection history of tea varieties.</title>
        <authorList>
            <person name="Zhang W."/>
            <person name="Zhang Y."/>
            <person name="Qiu H."/>
            <person name="Guo Y."/>
            <person name="Wan H."/>
            <person name="Zhang X."/>
            <person name="Scossa F."/>
            <person name="Alseekh S."/>
            <person name="Zhang Q."/>
            <person name="Wang P."/>
            <person name="Xu L."/>
            <person name="Schmidt M.H."/>
            <person name="Jia X."/>
            <person name="Li D."/>
            <person name="Zhu A."/>
            <person name="Guo F."/>
            <person name="Chen W."/>
            <person name="Ni D."/>
            <person name="Usadel B."/>
            <person name="Fernie A.R."/>
            <person name="Wen W."/>
        </authorList>
    </citation>
    <scope>NUCLEOTIDE SEQUENCE [LARGE SCALE GENOMIC DNA]</scope>
    <source>
        <strain evidence="2">cv. G240</strain>
    </source>
</reference>
<proteinExistence type="predicted"/>
<dbReference type="PANTHER" id="PTHR24128:SF61">
    <property type="entry name" value="ANKYRIN REPEAT-CONTAINING PROTEIN BDA1-LIKE"/>
    <property type="match status" value="1"/>
</dbReference>
<protein>
    <submittedName>
        <fullName evidence="1">Uncharacterized protein</fullName>
    </submittedName>
</protein>
<keyword evidence="2" id="KW-1185">Reference proteome</keyword>
<dbReference type="Gene3D" id="1.25.40.20">
    <property type="entry name" value="Ankyrin repeat-containing domain"/>
    <property type="match status" value="1"/>
</dbReference>
<name>A0A7J7HIL7_CAMSI</name>
<sequence length="154" mass="17635">MDCDVKLGMAWFCERVVNELSQALLSDEGTTLQNKLKLKYKELLEVDKSVCKLKGREERIPLHYAVIKGRVLAIRELLSACAVNNNQFEAFKVLVEHLKQFNEEDVLNIKDKHTGNIVLHIAVSRKQEKDVGLEDSHTLMHTYYKIRPLDGGSE</sequence>
<dbReference type="SUPFAM" id="SSF48403">
    <property type="entry name" value="Ankyrin repeat"/>
    <property type="match status" value="1"/>
</dbReference>
<reference evidence="1 2" key="2">
    <citation type="submission" date="2020-07" db="EMBL/GenBank/DDBJ databases">
        <title>Genome assembly of wild tea tree DASZ reveals pedigree and selection history of tea varieties.</title>
        <authorList>
            <person name="Zhang W."/>
        </authorList>
    </citation>
    <scope>NUCLEOTIDE SEQUENCE [LARGE SCALE GENOMIC DNA]</scope>
    <source>
        <strain evidence="2">cv. G240</strain>
        <tissue evidence="1">Leaf</tissue>
    </source>
</reference>
<dbReference type="Proteomes" id="UP000593564">
    <property type="component" value="Unassembled WGS sequence"/>
</dbReference>
<evidence type="ECO:0000313" key="1">
    <source>
        <dbReference type="EMBL" id="KAF5952752.1"/>
    </source>
</evidence>
<dbReference type="AlphaFoldDB" id="A0A7J7HIL7"/>
<evidence type="ECO:0000313" key="2">
    <source>
        <dbReference type="Proteomes" id="UP000593564"/>
    </source>
</evidence>
<dbReference type="InterPro" id="IPR036770">
    <property type="entry name" value="Ankyrin_rpt-contain_sf"/>
</dbReference>
<dbReference type="EMBL" id="JACBKZ010000004">
    <property type="protein sequence ID" value="KAF5952752.1"/>
    <property type="molecule type" value="Genomic_DNA"/>
</dbReference>
<organism evidence="1 2">
    <name type="scientific">Camellia sinensis</name>
    <name type="common">Tea plant</name>
    <name type="synonym">Thea sinensis</name>
    <dbReference type="NCBI Taxonomy" id="4442"/>
    <lineage>
        <taxon>Eukaryota</taxon>
        <taxon>Viridiplantae</taxon>
        <taxon>Streptophyta</taxon>
        <taxon>Embryophyta</taxon>
        <taxon>Tracheophyta</taxon>
        <taxon>Spermatophyta</taxon>
        <taxon>Magnoliopsida</taxon>
        <taxon>eudicotyledons</taxon>
        <taxon>Gunneridae</taxon>
        <taxon>Pentapetalae</taxon>
        <taxon>asterids</taxon>
        <taxon>Ericales</taxon>
        <taxon>Theaceae</taxon>
        <taxon>Camellia</taxon>
    </lineage>
</organism>
<gene>
    <name evidence="1" type="ORF">HYC85_010696</name>
</gene>